<proteinExistence type="predicted"/>
<dbReference type="EMBL" id="FLQW01000784">
    <property type="protein sequence ID" value="SBS85964.1"/>
    <property type="molecule type" value="Genomic_DNA"/>
</dbReference>
<dbReference type="AlphaFoldDB" id="A0A1A8W483"/>
<reference evidence="2" key="1">
    <citation type="submission" date="2016-05" db="EMBL/GenBank/DDBJ databases">
        <authorList>
            <person name="Naeem Raeece"/>
        </authorList>
    </citation>
    <scope>NUCLEOTIDE SEQUENCE [LARGE SCALE GENOMIC DNA]</scope>
</reference>
<gene>
    <name evidence="1" type="ORF">PMALA_014450</name>
</gene>
<accession>A0A1A8W483</accession>
<evidence type="ECO:0000313" key="2">
    <source>
        <dbReference type="Proteomes" id="UP000078597"/>
    </source>
</evidence>
<dbReference type="Proteomes" id="UP000078597">
    <property type="component" value="Unassembled WGS sequence"/>
</dbReference>
<organism evidence="1 2">
    <name type="scientific">Plasmodium malariae</name>
    <dbReference type="NCBI Taxonomy" id="5858"/>
    <lineage>
        <taxon>Eukaryota</taxon>
        <taxon>Sar</taxon>
        <taxon>Alveolata</taxon>
        <taxon>Apicomplexa</taxon>
        <taxon>Aconoidasida</taxon>
        <taxon>Haemosporida</taxon>
        <taxon>Plasmodiidae</taxon>
        <taxon>Plasmodium</taxon>
        <taxon>Plasmodium (Plasmodium)</taxon>
    </lineage>
</organism>
<name>A0A1A8W483_PLAMA</name>
<sequence length="66" mass="8149">MKKNELNDNVKMKRKDMKRYDTYDAYDTYNTYGTYDKYDGLCKEMEFSFLMMMILLSKQRCDERNN</sequence>
<evidence type="ECO:0000313" key="1">
    <source>
        <dbReference type="EMBL" id="SBS85964.1"/>
    </source>
</evidence>
<protein>
    <submittedName>
        <fullName evidence="1">Uncharacterized protein</fullName>
    </submittedName>
</protein>